<reference evidence="1 2" key="1">
    <citation type="submission" date="2019-07" db="EMBL/GenBank/DDBJ databases">
        <title>Sphingomonas alkalisoli sp. nov., isolated from rhizosphere soil of Suaedae salsa.</title>
        <authorList>
            <person name="Zhang H."/>
            <person name="Xu L."/>
            <person name="Zhang J.-X."/>
            <person name="Sun J.-Q."/>
        </authorList>
    </citation>
    <scope>NUCLEOTIDE SEQUENCE [LARGE SCALE GENOMIC DNA]</scope>
    <source>
        <strain evidence="1 2">XS-10</strain>
    </source>
</reference>
<accession>A0A518RDR6</accession>
<name>A0A518RDR6_9SPHN</name>
<gene>
    <name evidence="1" type="ORF">FPZ54_06015</name>
</gene>
<keyword evidence="2" id="KW-1185">Reference proteome</keyword>
<dbReference type="EMBL" id="CP042239">
    <property type="protein sequence ID" value="QDX25617.1"/>
    <property type="molecule type" value="Genomic_DNA"/>
</dbReference>
<sequence length="101" mass="11344">MAWSIELQLLNDRLTHTLIARCREEVGNSRTVDAQGDPCRQLGICDEDLDDVQIDALRQFGLRPPYPGEPLIVPWHGPEKDMTIADLAAWLAVNSRPIDLP</sequence>
<evidence type="ECO:0000313" key="2">
    <source>
        <dbReference type="Proteomes" id="UP000318055"/>
    </source>
</evidence>
<evidence type="ECO:0000313" key="1">
    <source>
        <dbReference type="EMBL" id="QDX25617.1"/>
    </source>
</evidence>
<dbReference type="KEGG" id="ssua:FPZ54_06015"/>
<dbReference type="RefSeq" id="WP_145845721.1">
    <property type="nucleotide sequence ID" value="NZ_CP042239.1"/>
</dbReference>
<dbReference type="Proteomes" id="UP000318055">
    <property type="component" value="Chromosome"/>
</dbReference>
<proteinExistence type="predicted"/>
<dbReference type="AlphaFoldDB" id="A0A518RDR6"/>
<protein>
    <submittedName>
        <fullName evidence="1">Uncharacterized protein</fullName>
    </submittedName>
</protein>
<organism evidence="1 2">
    <name type="scientific">Sphingomonas suaedae</name>
    <dbReference type="NCBI Taxonomy" id="2599297"/>
    <lineage>
        <taxon>Bacteria</taxon>
        <taxon>Pseudomonadati</taxon>
        <taxon>Pseudomonadota</taxon>
        <taxon>Alphaproteobacteria</taxon>
        <taxon>Sphingomonadales</taxon>
        <taxon>Sphingomonadaceae</taxon>
        <taxon>Sphingomonas</taxon>
    </lineage>
</organism>